<dbReference type="Pfam" id="PF07729">
    <property type="entry name" value="FCD"/>
    <property type="match status" value="1"/>
</dbReference>
<dbReference type="SMART" id="SM00895">
    <property type="entry name" value="FCD"/>
    <property type="match status" value="1"/>
</dbReference>
<gene>
    <name evidence="5" type="ORF">SAMN05421688_0506</name>
</gene>
<dbReference type="SUPFAM" id="SSF48008">
    <property type="entry name" value="GntR ligand-binding domain-like"/>
    <property type="match status" value="1"/>
</dbReference>
<dbReference type="AlphaFoldDB" id="A0A1I0VD19"/>
<dbReference type="PROSITE" id="PS50949">
    <property type="entry name" value="HTH_GNTR"/>
    <property type="match status" value="1"/>
</dbReference>
<evidence type="ECO:0000256" key="2">
    <source>
        <dbReference type="ARBA" id="ARBA00023125"/>
    </source>
</evidence>
<dbReference type="Gene3D" id="1.20.120.530">
    <property type="entry name" value="GntR ligand-binding domain-like"/>
    <property type="match status" value="1"/>
</dbReference>
<dbReference type="GO" id="GO:0003700">
    <property type="term" value="F:DNA-binding transcription factor activity"/>
    <property type="evidence" value="ECO:0007669"/>
    <property type="project" value="InterPro"/>
</dbReference>
<dbReference type="OrthoDB" id="8638122at2"/>
<dbReference type="RefSeq" id="WP_092060264.1">
    <property type="nucleotide sequence ID" value="NZ_FOJU01000001.1"/>
</dbReference>
<dbReference type="InterPro" id="IPR036388">
    <property type="entry name" value="WH-like_DNA-bd_sf"/>
</dbReference>
<evidence type="ECO:0000259" key="4">
    <source>
        <dbReference type="PROSITE" id="PS50949"/>
    </source>
</evidence>
<dbReference type="CDD" id="cd07377">
    <property type="entry name" value="WHTH_GntR"/>
    <property type="match status" value="1"/>
</dbReference>
<dbReference type="Gene3D" id="1.10.10.10">
    <property type="entry name" value="Winged helix-like DNA-binding domain superfamily/Winged helix DNA-binding domain"/>
    <property type="match status" value="1"/>
</dbReference>
<dbReference type="PANTHER" id="PTHR43537:SF50">
    <property type="entry name" value="TRANSCRIPTIONAL REGULATORY PROTEIN"/>
    <property type="match status" value="1"/>
</dbReference>
<keyword evidence="6" id="KW-1185">Reference proteome</keyword>
<evidence type="ECO:0000313" key="6">
    <source>
        <dbReference type="Proteomes" id="UP000198796"/>
    </source>
</evidence>
<proteinExistence type="predicted"/>
<dbReference type="SUPFAM" id="SSF46785">
    <property type="entry name" value="Winged helix' DNA-binding domain"/>
    <property type="match status" value="1"/>
</dbReference>
<evidence type="ECO:0000256" key="3">
    <source>
        <dbReference type="ARBA" id="ARBA00023163"/>
    </source>
</evidence>
<dbReference type="PANTHER" id="PTHR43537">
    <property type="entry name" value="TRANSCRIPTIONAL REGULATOR, GNTR FAMILY"/>
    <property type="match status" value="1"/>
</dbReference>
<keyword evidence="1" id="KW-0805">Transcription regulation</keyword>
<dbReference type="PRINTS" id="PR00035">
    <property type="entry name" value="HTHGNTR"/>
</dbReference>
<dbReference type="STRING" id="871651.SAMN05421688_0506"/>
<keyword evidence="2" id="KW-0238">DNA-binding</keyword>
<dbReference type="SMART" id="SM00345">
    <property type="entry name" value="HTH_GNTR"/>
    <property type="match status" value="1"/>
</dbReference>
<evidence type="ECO:0000256" key="1">
    <source>
        <dbReference type="ARBA" id="ARBA00023015"/>
    </source>
</evidence>
<dbReference type="Pfam" id="PF00392">
    <property type="entry name" value="GntR"/>
    <property type="match status" value="1"/>
</dbReference>
<keyword evidence="3" id="KW-0804">Transcription</keyword>
<accession>A0A1I0VD19</accession>
<evidence type="ECO:0000313" key="5">
    <source>
        <dbReference type="EMBL" id="SFA73943.1"/>
    </source>
</evidence>
<protein>
    <submittedName>
        <fullName evidence="5">Transcriptional regulator, GntR family</fullName>
    </submittedName>
</protein>
<dbReference type="Proteomes" id="UP000198796">
    <property type="component" value="Unassembled WGS sequence"/>
</dbReference>
<dbReference type="InterPro" id="IPR011711">
    <property type="entry name" value="GntR_C"/>
</dbReference>
<feature type="domain" description="HTH gntR-type" evidence="4">
    <location>
        <begin position="15"/>
        <end position="82"/>
    </location>
</feature>
<dbReference type="InterPro" id="IPR000524">
    <property type="entry name" value="Tscrpt_reg_HTH_GntR"/>
</dbReference>
<organism evidence="5 6">
    <name type="scientific">Poseidonocella pacifica</name>
    <dbReference type="NCBI Taxonomy" id="871651"/>
    <lineage>
        <taxon>Bacteria</taxon>
        <taxon>Pseudomonadati</taxon>
        <taxon>Pseudomonadota</taxon>
        <taxon>Alphaproteobacteria</taxon>
        <taxon>Rhodobacterales</taxon>
        <taxon>Roseobacteraceae</taxon>
        <taxon>Poseidonocella</taxon>
    </lineage>
</organism>
<dbReference type="EMBL" id="FOJU01000001">
    <property type="protein sequence ID" value="SFA73943.1"/>
    <property type="molecule type" value="Genomic_DNA"/>
</dbReference>
<dbReference type="GO" id="GO:0003677">
    <property type="term" value="F:DNA binding"/>
    <property type="evidence" value="ECO:0007669"/>
    <property type="project" value="UniProtKB-KW"/>
</dbReference>
<reference evidence="5 6" key="1">
    <citation type="submission" date="2016-10" db="EMBL/GenBank/DDBJ databases">
        <authorList>
            <person name="de Groot N.N."/>
        </authorList>
    </citation>
    <scope>NUCLEOTIDE SEQUENCE [LARGE SCALE GENOMIC DNA]</scope>
    <source>
        <strain evidence="5 6">DSM 29316</strain>
    </source>
</reference>
<name>A0A1I0VD19_9RHOB</name>
<dbReference type="InterPro" id="IPR008920">
    <property type="entry name" value="TF_FadR/GntR_C"/>
</dbReference>
<dbReference type="InterPro" id="IPR036390">
    <property type="entry name" value="WH_DNA-bd_sf"/>
</dbReference>
<sequence>MTEDLGSAQGGAPATATAQWVADTLRDRIVKGIYPPGSRIVERTISAELNVSRTPVREALKLIAADGLIVISRNKGAQVVQYSPQEALALFDVIASLESLAAERLVESIDAQTLDLLEEMHDRMMTYYKIGSHDDYFDTNSEIHDFIIECCGNAIVAETHRKLMARARRGRFLAIMQPNRLTEAVSEHDELMEALRTKDAERAAKVWRRHLLHTGETVAALL</sequence>